<feature type="region of interest" description="Disordered" evidence="2">
    <location>
        <begin position="54"/>
        <end position="79"/>
    </location>
</feature>
<evidence type="ECO:0000313" key="6">
    <source>
        <dbReference type="Proteomes" id="UP000525078"/>
    </source>
</evidence>
<dbReference type="GO" id="GO:0003729">
    <property type="term" value="F:mRNA binding"/>
    <property type="evidence" value="ECO:0007669"/>
    <property type="project" value="UniProtKB-UniRule"/>
</dbReference>
<dbReference type="EMBL" id="JAATIQ010000001">
    <property type="protein sequence ID" value="KAF4404763.1"/>
    <property type="molecule type" value="Genomic_DNA"/>
</dbReference>
<dbReference type="Pfam" id="PF04146">
    <property type="entry name" value="YTH"/>
    <property type="match status" value="1"/>
</dbReference>
<evidence type="ECO:0000256" key="1">
    <source>
        <dbReference type="RuleBase" id="RU369095"/>
    </source>
</evidence>
<evidence type="ECO:0000313" key="7">
    <source>
        <dbReference type="Proteomes" id="UP000583929"/>
    </source>
</evidence>
<feature type="compositionally biased region" description="Polar residues" evidence="2">
    <location>
        <begin position="65"/>
        <end position="79"/>
    </location>
</feature>
<dbReference type="EMBL" id="JAATIP010000028">
    <property type="protein sequence ID" value="KAF4390479.1"/>
    <property type="molecule type" value="Genomic_DNA"/>
</dbReference>
<comment type="function">
    <text evidence="1">Specifically recognizes and binds N6-methyladenosine (m6A)-containing RNAs, and regulates mRNA stability. M6A is a modification present at internal sites of mRNAs and some non-coding RNAs and plays a role in mRNA stability and processing.</text>
</comment>
<dbReference type="CDD" id="cd21134">
    <property type="entry name" value="YTH"/>
    <property type="match status" value="1"/>
</dbReference>
<dbReference type="GO" id="GO:0005737">
    <property type="term" value="C:cytoplasm"/>
    <property type="evidence" value="ECO:0007669"/>
    <property type="project" value="TreeGrafter"/>
</dbReference>
<dbReference type="PANTHER" id="PTHR12357">
    <property type="entry name" value="YTH YT521-B HOMOLOGY DOMAIN-CONTAINING"/>
    <property type="match status" value="1"/>
</dbReference>
<dbReference type="Proteomes" id="UP000583929">
    <property type="component" value="Unassembled WGS sequence"/>
</dbReference>
<evidence type="ECO:0000313" key="5">
    <source>
        <dbReference type="EMBL" id="KAF4404763.1"/>
    </source>
</evidence>
<dbReference type="PROSITE" id="PS50882">
    <property type="entry name" value="YTH"/>
    <property type="match status" value="1"/>
</dbReference>
<dbReference type="InterPro" id="IPR007275">
    <property type="entry name" value="YTH_domain"/>
</dbReference>
<proteinExistence type="inferred from homology"/>
<organism evidence="5 7">
    <name type="scientific">Cannabis sativa</name>
    <name type="common">Hemp</name>
    <name type="synonym">Marijuana</name>
    <dbReference type="NCBI Taxonomy" id="3483"/>
    <lineage>
        <taxon>Eukaryota</taxon>
        <taxon>Viridiplantae</taxon>
        <taxon>Streptophyta</taxon>
        <taxon>Embryophyta</taxon>
        <taxon>Tracheophyta</taxon>
        <taxon>Spermatophyta</taxon>
        <taxon>Magnoliopsida</taxon>
        <taxon>eudicotyledons</taxon>
        <taxon>Gunneridae</taxon>
        <taxon>Pentapetalae</taxon>
        <taxon>rosids</taxon>
        <taxon>fabids</taxon>
        <taxon>Rosales</taxon>
        <taxon>Cannabaceae</taxon>
        <taxon>Cannabis</taxon>
    </lineage>
</organism>
<dbReference type="GO" id="GO:1990247">
    <property type="term" value="F:N6-methyladenosine-containing RNA reader activity"/>
    <property type="evidence" value="ECO:0007669"/>
    <property type="project" value="UniProtKB-UniRule"/>
</dbReference>
<comment type="caution">
    <text evidence="5">The sequence shown here is derived from an EMBL/GenBank/DDBJ whole genome shotgun (WGS) entry which is preliminary data.</text>
</comment>
<gene>
    <name evidence="4" type="ORF">F8388_005976</name>
    <name evidence="5" type="ORF">G4B88_006149</name>
</gene>
<keyword evidence="1" id="KW-0694">RNA-binding</keyword>
<dbReference type="GO" id="GO:0061157">
    <property type="term" value="P:mRNA destabilization"/>
    <property type="evidence" value="ECO:0007669"/>
    <property type="project" value="TreeGrafter"/>
</dbReference>
<sequence>MAALPSTVDSVNSNGYENPTGLWSRSYHSVYDQNPYVIFQSYENTPQMSYRPYAPSSMRRHGHFNSPQPFPTSDYQSPVSPNAQYGAALSSVTQAALPIEFNQCTNSEIARPRRGPSPLEYSGRESNLIENFDGFSLMQQGFERLGINGLWSDVSKPMNDQSSLIQMLPAAASSKQVDLQELPEPSFKMAFQHEGLVYGSSSCTSSYEGYCYDDYRCSHKSVSNYRPGSNGQTWSVSKEAKEGGKHDLLCRCTGMLATQTAQNRGPRALKKKSLTAANGSIINESKNGTSPNVYNGNLNLLDSSIKYRDAKFFVIKSYSEDNVHRSIKYSVWASTPSGNKKLDAAYRDTKEKEQDIPIFLLFSVNASAQFCGVAEMVGPVDFDNSVDYWQQDKWTGQFPVKWHIIKDVPNSQFRHIILKDNDNKPVTNSRDTQEVELQLGIDMLNIFKNYEALSSILDDFDFYEERQKSTWVRKVGRQANSTSLLENRGKMLHHPNMSSHFPLSYSRQF</sequence>
<dbReference type="InterPro" id="IPR045168">
    <property type="entry name" value="YTH_prot"/>
</dbReference>
<evidence type="ECO:0000256" key="2">
    <source>
        <dbReference type="SAM" id="MobiDB-lite"/>
    </source>
</evidence>
<name>A0A7J6IAZ2_CANSA</name>
<keyword evidence="7" id="KW-1185">Reference proteome</keyword>
<dbReference type="AlphaFoldDB" id="A0A7J6IAZ2"/>
<comment type="similarity">
    <text evidence="1">Belongs to the YTHDF family.</text>
</comment>
<evidence type="ECO:0000313" key="4">
    <source>
        <dbReference type="EMBL" id="KAF4390479.1"/>
    </source>
</evidence>
<evidence type="ECO:0000259" key="3">
    <source>
        <dbReference type="PROSITE" id="PS50882"/>
    </source>
</evidence>
<feature type="domain" description="YTH" evidence="3">
    <location>
        <begin position="310"/>
        <end position="447"/>
    </location>
</feature>
<dbReference type="PANTHER" id="PTHR12357:SF120">
    <property type="entry name" value="YTH DOMAIN-CONTAINING FAMILY PROTEIN"/>
    <property type="match status" value="1"/>
</dbReference>
<dbReference type="Proteomes" id="UP000525078">
    <property type="component" value="Unassembled WGS sequence"/>
</dbReference>
<dbReference type="Gene3D" id="3.10.590.10">
    <property type="entry name" value="ph1033 like domains"/>
    <property type="match status" value="1"/>
</dbReference>
<protein>
    <recommendedName>
        <fullName evidence="1">YTH domain-containing family protein</fullName>
    </recommendedName>
</protein>
<accession>A0A7J6IAZ2</accession>
<reference evidence="6 7" key="1">
    <citation type="journal article" date="2020" name="bioRxiv">
        <title>Sequence and annotation of 42 cannabis genomes reveals extensive copy number variation in cannabinoid synthesis and pathogen resistance genes.</title>
        <authorList>
            <person name="Mckernan K.J."/>
            <person name="Helbert Y."/>
            <person name="Kane L.T."/>
            <person name="Ebling H."/>
            <person name="Zhang L."/>
            <person name="Liu B."/>
            <person name="Eaton Z."/>
            <person name="Mclaughlin S."/>
            <person name="Kingan S."/>
            <person name="Baybayan P."/>
            <person name="Concepcion G."/>
            <person name="Jordan M."/>
            <person name="Riva A."/>
            <person name="Barbazuk W."/>
            <person name="Harkins T."/>
        </authorList>
    </citation>
    <scope>NUCLEOTIDE SEQUENCE [LARGE SCALE GENOMIC DNA]</scope>
    <source>
        <strain evidence="6 7">cv. Jamaican Lion 4</strain>
        <strain evidence="5">Father</strain>
        <strain evidence="4">Mother</strain>
        <tissue evidence="5">Leaf</tissue>
    </source>
</reference>